<dbReference type="RefSeq" id="WP_179813134.1">
    <property type="nucleotide sequence ID" value="NZ_JACBZD010000001.1"/>
</dbReference>
<dbReference type="Pfam" id="PF00293">
    <property type="entry name" value="NUDIX"/>
    <property type="match status" value="1"/>
</dbReference>
<gene>
    <name evidence="4" type="ORF">FHU37_001142</name>
</gene>
<proteinExistence type="predicted"/>
<evidence type="ECO:0000259" key="3">
    <source>
        <dbReference type="PROSITE" id="PS51462"/>
    </source>
</evidence>
<dbReference type="AlphaFoldDB" id="A0A852ZPB3"/>
<dbReference type="CDD" id="cd18876">
    <property type="entry name" value="NUDIX_Hydrolase"/>
    <property type="match status" value="1"/>
</dbReference>
<dbReference type="PROSITE" id="PS00893">
    <property type="entry name" value="NUDIX_BOX"/>
    <property type="match status" value="1"/>
</dbReference>
<reference evidence="4 5" key="1">
    <citation type="submission" date="2020-07" db="EMBL/GenBank/DDBJ databases">
        <title>Sequencing the genomes of 1000 actinobacteria strains.</title>
        <authorList>
            <person name="Klenk H.-P."/>
        </authorList>
    </citation>
    <scope>NUCLEOTIDE SEQUENCE [LARGE SCALE GENOMIC DNA]</scope>
    <source>
        <strain evidence="4 5">DSM 42178</strain>
    </source>
</reference>
<dbReference type="SUPFAM" id="SSF55811">
    <property type="entry name" value="Nudix"/>
    <property type="match status" value="1"/>
</dbReference>
<accession>A0A852ZPB3</accession>
<dbReference type="GO" id="GO:0016787">
    <property type="term" value="F:hydrolase activity"/>
    <property type="evidence" value="ECO:0007669"/>
    <property type="project" value="UniProtKB-KW"/>
</dbReference>
<evidence type="ECO:0000313" key="5">
    <source>
        <dbReference type="Proteomes" id="UP000567795"/>
    </source>
</evidence>
<comment type="cofactor">
    <cofactor evidence="1">
        <name>Mg(2+)</name>
        <dbReference type="ChEBI" id="CHEBI:18420"/>
    </cofactor>
</comment>
<dbReference type="PROSITE" id="PS51462">
    <property type="entry name" value="NUDIX"/>
    <property type="match status" value="1"/>
</dbReference>
<feature type="domain" description="Nudix hydrolase" evidence="3">
    <location>
        <begin position="32"/>
        <end position="161"/>
    </location>
</feature>
<dbReference type="InterPro" id="IPR000086">
    <property type="entry name" value="NUDIX_hydrolase_dom"/>
</dbReference>
<dbReference type="InterPro" id="IPR015797">
    <property type="entry name" value="NUDIX_hydrolase-like_dom_sf"/>
</dbReference>
<dbReference type="Proteomes" id="UP000567795">
    <property type="component" value="Unassembled WGS sequence"/>
</dbReference>
<keyword evidence="2" id="KW-0378">Hydrolase</keyword>
<evidence type="ECO:0000256" key="2">
    <source>
        <dbReference type="ARBA" id="ARBA00022801"/>
    </source>
</evidence>
<dbReference type="Gene3D" id="3.90.79.10">
    <property type="entry name" value="Nucleoside Triphosphate Pyrophosphohydrolase"/>
    <property type="match status" value="1"/>
</dbReference>
<organism evidence="4 5">
    <name type="scientific">Allostreptomyces psammosilenae</name>
    <dbReference type="NCBI Taxonomy" id="1892865"/>
    <lineage>
        <taxon>Bacteria</taxon>
        <taxon>Bacillati</taxon>
        <taxon>Actinomycetota</taxon>
        <taxon>Actinomycetes</taxon>
        <taxon>Kitasatosporales</taxon>
        <taxon>Streptomycetaceae</taxon>
        <taxon>Allostreptomyces</taxon>
    </lineage>
</organism>
<comment type="caution">
    <text evidence="4">The sequence shown here is derived from an EMBL/GenBank/DDBJ whole genome shotgun (WGS) entry which is preliminary data.</text>
</comment>
<keyword evidence="5" id="KW-1185">Reference proteome</keyword>
<evidence type="ECO:0000313" key="4">
    <source>
        <dbReference type="EMBL" id="NYI04199.1"/>
    </source>
</evidence>
<dbReference type="InterPro" id="IPR020084">
    <property type="entry name" value="NUDIX_hydrolase_CS"/>
</dbReference>
<dbReference type="PANTHER" id="PTHR43046">
    <property type="entry name" value="GDP-MANNOSE MANNOSYL HYDROLASE"/>
    <property type="match status" value="1"/>
</dbReference>
<sequence length="194" mass="20898">MHHRHQGDQLPPASPVQPADPELVAWFAEQPGPLAGVDAVVQDERGRLLVVDPVYKPGWDLPGGLMDSTELPVEALRRELAEELGIEPAVGRLLVVDAVPASVFGRTVLTYLYHVGPLTPEQLGELRLVDGELRAALFLPVEEALALLPDELRRRTAAALASLGSGTVAHLHHGRPFPGTREALQLWPGEQPGA</sequence>
<protein>
    <submittedName>
        <fullName evidence="4">ADP-ribose pyrophosphatase YjhB (NUDIX family)</fullName>
    </submittedName>
</protein>
<dbReference type="PANTHER" id="PTHR43046:SF14">
    <property type="entry name" value="MUTT_NUDIX FAMILY PROTEIN"/>
    <property type="match status" value="1"/>
</dbReference>
<name>A0A852ZPB3_9ACTN</name>
<dbReference type="EMBL" id="JACBZD010000001">
    <property type="protein sequence ID" value="NYI04199.1"/>
    <property type="molecule type" value="Genomic_DNA"/>
</dbReference>
<evidence type="ECO:0000256" key="1">
    <source>
        <dbReference type="ARBA" id="ARBA00001946"/>
    </source>
</evidence>